<sequence length="82" mass="9038">MGRDEQLEGLVPSDLKKFEDTKQVKMASKDKEIVVADEIRRIVHRIVAVKEVISAAISNEPHAALAWASALVGLTVSITDWL</sequence>
<organism evidence="2">
    <name type="scientific">Petromyces alliaceus</name>
    <name type="common">Aspergillus alliaceus</name>
    <dbReference type="NCBI Taxonomy" id="209559"/>
    <lineage>
        <taxon>Eukaryota</taxon>
        <taxon>Fungi</taxon>
        <taxon>Dikarya</taxon>
        <taxon>Ascomycota</taxon>
        <taxon>Pezizomycotina</taxon>
        <taxon>Eurotiomycetes</taxon>
        <taxon>Eurotiomycetidae</taxon>
        <taxon>Eurotiales</taxon>
        <taxon>Aspergillaceae</taxon>
        <taxon>Aspergillus</taxon>
        <taxon>Aspergillus subgen. Circumdati</taxon>
    </lineage>
</organism>
<dbReference type="EMBL" id="ML735245">
    <property type="protein sequence ID" value="KAE8391518.1"/>
    <property type="molecule type" value="Genomic_DNA"/>
</dbReference>
<dbReference type="OrthoDB" id="4497594at2759"/>
<proteinExistence type="predicted"/>
<dbReference type="InterPro" id="IPR031359">
    <property type="entry name" value="NACHT_N"/>
</dbReference>
<reference evidence="2" key="1">
    <citation type="submission" date="2019-04" db="EMBL/GenBank/DDBJ databases">
        <title>Friends and foes A comparative genomics studyof 23 Aspergillus species from section Flavi.</title>
        <authorList>
            <consortium name="DOE Joint Genome Institute"/>
            <person name="Kjaerbolling I."/>
            <person name="Vesth T."/>
            <person name="Frisvad J.C."/>
            <person name="Nybo J.L."/>
            <person name="Theobald S."/>
            <person name="Kildgaard S."/>
            <person name="Isbrandt T."/>
            <person name="Kuo A."/>
            <person name="Sato A."/>
            <person name="Lyhne E.K."/>
            <person name="Kogle M.E."/>
            <person name="Wiebenga A."/>
            <person name="Kun R.S."/>
            <person name="Lubbers R.J."/>
            <person name="Makela M.R."/>
            <person name="Barry K."/>
            <person name="Chovatia M."/>
            <person name="Clum A."/>
            <person name="Daum C."/>
            <person name="Haridas S."/>
            <person name="He G."/>
            <person name="LaButti K."/>
            <person name="Lipzen A."/>
            <person name="Mondo S."/>
            <person name="Riley R."/>
            <person name="Salamov A."/>
            <person name="Simmons B.A."/>
            <person name="Magnuson J.K."/>
            <person name="Henrissat B."/>
            <person name="Mortensen U.H."/>
            <person name="Larsen T.O."/>
            <person name="Devries R.P."/>
            <person name="Grigoriev I.V."/>
            <person name="Machida M."/>
            <person name="Baker S.E."/>
            <person name="Andersen M.R."/>
        </authorList>
    </citation>
    <scope>NUCLEOTIDE SEQUENCE [LARGE SCALE GENOMIC DNA]</scope>
    <source>
        <strain evidence="2">IBT 14317</strain>
    </source>
</reference>
<accession>A0A5N7CCQ2</accession>
<feature type="domain" description="NWD NACHT-NTPase N-terminal" evidence="1">
    <location>
        <begin position="3"/>
        <end position="75"/>
    </location>
</feature>
<gene>
    <name evidence="2" type="ORF">BDV23DRAFT_70167</name>
</gene>
<evidence type="ECO:0000259" key="1">
    <source>
        <dbReference type="Pfam" id="PF17100"/>
    </source>
</evidence>
<dbReference type="AlphaFoldDB" id="A0A5N7CCQ2"/>
<evidence type="ECO:0000313" key="2">
    <source>
        <dbReference type="EMBL" id="KAE8391518.1"/>
    </source>
</evidence>
<name>A0A5N7CCQ2_PETAA</name>
<protein>
    <recommendedName>
        <fullName evidence="1">NWD NACHT-NTPase N-terminal domain-containing protein</fullName>
    </recommendedName>
</protein>
<dbReference type="Proteomes" id="UP000326877">
    <property type="component" value="Unassembled WGS sequence"/>
</dbReference>
<dbReference type="Pfam" id="PF17100">
    <property type="entry name" value="NACHT_N"/>
    <property type="match status" value="1"/>
</dbReference>